<keyword evidence="3" id="KW-1185">Reference proteome</keyword>
<gene>
    <name evidence="2" type="ORF">IFR04_013851</name>
</gene>
<dbReference type="Proteomes" id="UP000664132">
    <property type="component" value="Unassembled WGS sequence"/>
</dbReference>
<protein>
    <submittedName>
        <fullName evidence="2">Uncharacterized protein</fullName>
    </submittedName>
</protein>
<evidence type="ECO:0000313" key="3">
    <source>
        <dbReference type="Proteomes" id="UP000664132"/>
    </source>
</evidence>
<feature type="region of interest" description="Disordered" evidence="1">
    <location>
        <begin position="1"/>
        <end position="30"/>
    </location>
</feature>
<feature type="compositionally biased region" description="Low complexity" evidence="1">
    <location>
        <begin position="9"/>
        <end position="19"/>
    </location>
</feature>
<proteinExistence type="predicted"/>
<evidence type="ECO:0000313" key="2">
    <source>
        <dbReference type="EMBL" id="KAG4413014.1"/>
    </source>
</evidence>
<comment type="caution">
    <text evidence="2">The sequence shown here is derived from an EMBL/GenBank/DDBJ whole genome shotgun (WGS) entry which is preliminary data.</text>
</comment>
<name>A0A8H7T0M2_9HELO</name>
<dbReference type="AlphaFoldDB" id="A0A8H7T0M2"/>
<evidence type="ECO:0000256" key="1">
    <source>
        <dbReference type="SAM" id="MobiDB-lite"/>
    </source>
</evidence>
<reference evidence="2" key="1">
    <citation type="submission" date="2021-02" db="EMBL/GenBank/DDBJ databases">
        <title>Genome sequence Cadophora malorum strain M34.</title>
        <authorList>
            <person name="Stefanovic E."/>
            <person name="Vu D."/>
            <person name="Scully C."/>
            <person name="Dijksterhuis J."/>
            <person name="Roader J."/>
            <person name="Houbraken J."/>
        </authorList>
    </citation>
    <scope>NUCLEOTIDE SEQUENCE</scope>
    <source>
        <strain evidence="2">M34</strain>
    </source>
</reference>
<accession>A0A8H7T0M2</accession>
<organism evidence="2 3">
    <name type="scientific">Cadophora malorum</name>
    <dbReference type="NCBI Taxonomy" id="108018"/>
    <lineage>
        <taxon>Eukaryota</taxon>
        <taxon>Fungi</taxon>
        <taxon>Dikarya</taxon>
        <taxon>Ascomycota</taxon>
        <taxon>Pezizomycotina</taxon>
        <taxon>Leotiomycetes</taxon>
        <taxon>Helotiales</taxon>
        <taxon>Ploettnerulaceae</taxon>
        <taxon>Cadophora</taxon>
    </lineage>
</organism>
<dbReference type="EMBL" id="JAFJYH010000338">
    <property type="protein sequence ID" value="KAG4413014.1"/>
    <property type="molecule type" value="Genomic_DNA"/>
</dbReference>
<sequence>MFRSTSVKPYLTNANTNNNLPPPQPFAERPDAEVDIEPGAKIDAKNTIVVEAPAGALPNLLVAPTKRPRRRPRKHPLPVKNLYDFEAYIGTDFTASRQAEIAGLIAGGVLELVAPKDVPEGT</sequence>